<protein>
    <submittedName>
        <fullName evidence="1">Uncharacterized protein</fullName>
    </submittedName>
</protein>
<dbReference type="InParanoid" id="A0A0E1S2I0"/>
<dbReference type="AlphaFoldDB" id="A0A0E1S2I0"/>
<name>A0A0E1S2I0_COCIM</name>
<accession>A0A0E1S2I0</accession>
<sequence length="143" mass="16105">MAVFWTCGKGGKLQSWTSTHSGLVNYLQQYQPELTIIKLDMINELPLAGWEAGGQSLPLDVALPSVPSNVDVWLAIEQGQHSVPTVMSSNSAVFLLAVGVHFKSLVRKQEKHAQHQKCIQQWLKVAQIEIFYYNQYRTAMKAY</sequence>
<keyword evidence="2" id="KW-1185">Reference proteome</keyword>
<evidence type="ECO:0000313" key="1">
    <source>
        <dbReference type="EMBL" id="EAS31923.2"/>
    </source>
</evidence>
<reference evidence="2" key="1">
    <citation type="journal article" date="2009" name="Genome Res.">
        <title>Comparative genomic analyses of the human fungal pathogens Coccidioides and their relatives.</title>
        <authorList>
            <person name="Sharpton T.J."/>
            <person name="Stajich J.E."/>
            <person name="Rounsley S.D."/>
            <person name="Gardner M.J."/>
            <person name="Wortman J.R."/>
            <person name="Jordar V.S."/>
            <person name="Maiti R."/>
            <person name="Kodira C.D."/>
            <person name="Neafsey D.E."/>
            <person name="Zeng Q."/>
            <person name="Hung C.-Y."/>
            <person name="McMahan C."/>
            <person name="Muszewska A."/>
            <person name="Grynberg M."/>
            <person name="Mandel M.A."/>
            <person name="Kellner E.M."/>
            <person name="Barker B.M."/>
            <person name="Galgiani J.N."/>
            <person name="Orbach M.J."/>
            <person name="Kirkland T.N."/>
            <person name="Cole G.T."/>
            <person name="Henn M.R."/>
            <person name="Birren B.W."/>
            <person name="Taylor J.W."/>
        </authorList>
    </citation>
    <scope>NUCLEOTIDE SEQUENCE [LARGE SCALE GENOMIC DNA]</scope>
    <source>
        <strain evidence="2">RS</strain>
    </source>
</reference>
<reference evidence="2" key="2">
    <citation type="journal article" date="2010" name="Genome Res.">
        <title>Population genomic sequencing of Coccidioides fungi reveals recent hybridization and transposon control.</title>
        <authorList>
            <person name="Neafsey D.E."/>
            <person name="Barker B.M."/>
            <person name="Sharpton T.J."/>
            <person name="Stajich J.E."/>
            <person name="Park D.J."/>
            <person name="Whiston E."/>
            <person name="Hung C.-Y."/>
            <person name="McMahan C."/>
            <person name="White J."/>
            <person name="Sykes S."/>
            <person name="Heiman D."/>
            <person name="Young S."/>
            <person name="Zeng Q."/>
            <person name="Abouelleil A."/>
            <person name="Aftuck L."/>
            <person name="Bessette D."/>
            <person name="Brown A."/>
            <person name="FitzGerald M."/>
            <person name="Lui A."/>
            <person name="Macdonald J.P."/>
            <person name="Priest M."/>
            <person name="Orbach M.J."/>
            <person name="Galgiani J.N."/>
            <person name="Kirkland T.N."/>
            <person name="Cole G.T."/>
            <person name="Birren B.W."/>
            <person name="Henn M.R."/>
            <person name="Taylor J.W."/>
            <person name="Rounsley S.D."/>
        </authorList>
    </citation>
    <scope>GENOME REANNOTATION</scope>
    <source>
        <strain evidence="2">RS</strain>
    </source>
</reference>
<dbReference type="RefSeq" id="XP_001243506.2">
    <property type="nucleotide sequence ID" value="XM_001243505.2"/>
</dbReference>
<organism evidence="1 2">
    <name type="scientific">Coccidioides immitis (strain RS)</name>
    <name type="common">Valley fever fungus</name>
    <dbReference type="NCBI Taxonomy" id="246410"/>
    <lineage>
        <taxon>Eukaryota</taxon>
        <taxon>Fungi</taxon>
        <taxon>Dikarya</taxon>
        <taxon>Ascomycota</taxon>
        <taxon>Pezizomycotina</taxon>
        <taxon>Eurotiomycetes</taxon>
        <taxon>Eurotiomycetidae</taxon>
        <taxon>Onygenales</taxon>
        <taxon>Onygenaceae</taxon>
        <taxon>Coccidioides</taxon>
    </lineage>
</organism>
<dbReference type="KEGG" id="cim:CIMG_13153"/>
<dbReference type="VEuPathDB" id="FungiDB:CIMG_13153"/>
<dbReference type="EMBL" id="GG704912">
    <property type="protein sequence ID" value="EAS31923.2"/>
    <property type="molecule type" value="Genomic_DNA"/>
</dbReference>
<gene>
    <name evidence="1" type="ORF">CIMG_13153</name>
</gene>
<dbReference type="GeneID" id="24164780"/>
<evidence type="ECO:0000313" key="2">
    <source>
        <dbReference type="Proteomes" id="UP000001261"/>
    </source>
</evidence>
<proteinExistence type="predicted"/>
<dbReference type="Proteomes" id="UP000001261">
    <property type="component" value="Unassembled WGS sequence"/>
</dbReference>